<accession>A0AAD9V465</accession>
<dbReference type="EMBL" id="JARQWQ010000037">
    <property type="protein sequence ID" value="KAK2560105.1"/>
    <property type="molecule type" value="Genomic_DNA"/>
</dbReference>
<evidence type="ECO:0000313" key="2">
    <source>
        <dbReference type="Proteomes" id="UP001249851"/>
    </source>
</evidence>
<reference evidence="1" key="1">
    <citation type="journal article" date="2023" name="G3 (Bethesda)">
        <title>Whole genome assembly and annotation of the endangered Caribbean coral Acropora cervicornis.</title>
        <authorList>
            <person name="Selwyn J.D."/>
            <person name="Vollmer S.V."/>
        </authorList>
    </citation>
    <scope>NUCLEOTIDE SEQUENCE</scope>
    <source>
        <strain evidence="1">K2</strain>
    </source>
</reference>
<keyword evidence="2" id="KW-1185">Reference proteome</keyword>
<sequence>MDPEFAGVIFVEETRKLHLKSSNEIKVSCLILRSQNPRNVERRENHVL</sequence>
<reference evidence="1" key="2">
    <citation type="journal article" date="2023" name="Science">
        <title>Genomic signatures of disease resistance in endangered staghorn corals.</title>
        <authorList>
            <person name="Vollmer S.V."/>
            <person name="Selwyn J.D."/>
            <person name="Despard B.A."/>
            <person name="Roesel C.L."/>
        </authorList>
    </citation>
    <scope>NUCLEOTIDE SEQUENCE</scope>
    <source>
        <strain evidence="1">K2</strain>
    </source>
</reference>
<proteinExistence type="predicted"/>
<protein>
    <submittedName>
        <fullName evidence="1">Uncharacterized protein</fullName>
    </submittedName>
</protein>
<comment type="caution">
    <text evidence="1">The sequence shown here is derived from an EMBL/GenBank/DDBJ whole genome shotgun (WGS) entry which is preliminary data.</text>
</comment>
<name>A0AAD9V465_ACRCE</name>
<dbReference type="AlphaFoldDB" id="A0AAD9V465"/>
<organism evidence="1 2">
    <name type="scientific">Acropora cervicornis</name>
    <name type="common">Staghorn coral</name>
    <dbReference type="NCBI Taxonomy" id="6130"/>
    <lineage>
        <taxon>Eukaryota</taxon>
        <taxon>Metazoa</taxon>
        <taxon>Cnidaria</taxon>
        <taxon>Anthozoa</taxon>
        <taxon>Hexacorallia</taxon>
        <taxon>Scleractinia</taxon>
        <taxon>Astrocoeniina</taxon>
        <taxon>Acroporidae</taxon>
        <taxon>Acropora</taxon>
    </lineage>
</organism>
<evidence type="ECO:0000313" key="1">
    <source>
        <dbReference type="EMBL" id="KAK2560105.1"/>
    </source>
</evidence>
<gene>
    <name evidence="1" type="ORF">P5673_017066</name>
</gene>
<dbReference type="Proteomes" id="UP001249851">
    <property type="component" value="Unassembled WGS sequence"/>
</dbReference>